<reference evidence="2" key="1">
    <citation type="journal article" date="2021" name="G3 (Bethesda)">
        <title>Genome and transcriptome analysis of the beet armyworm Spodoptera exigua reveals targets for pest control. .</title>
        <authorList>
            <person name="Simon S."/>
            <person name="Breeschoten T."/>
            <person name="Jansen H.J."/>
            <person name="Dirks R.P."/>
            <person name="Schranz M.E."/>
            <person name="Ros V.I.D."/>
        </authorList>
    </citation>
    <scope>NUCLEOTIDE SEQUENCE</scope>
    <source>
        <strain evidence="2">TB_SE_WUR_2020</strain>
    </source>
</reference>
<evidence type="ECO:0000313" key="3">
    <source>
        <dbReference type="Proteomes" id="UP000814243"/>
    </source>
</evidence>
<protein>
    <recommendedName>
        <fullName evidence="4">Endonuclease/exonuclease/phosphatase domain-containing protein</fullName>
    </recommendedName>
</protein>
<name>A0A922MLZ2_SPOEX</name>
<dbReference type="Proteomes" id="UP000814243">
    <property type="component" value="Unassembled WGS sequence"/>
</dbReference>
<accession>A0A922MLZ2</accession>
<dbReference type="Gene3D" id="3.60.10.10">
    <property type="entry name" value="Endonuclease/exonuclease/phosphatase"/>
    <property type="match status" value="1"/>
</dbReference>
<sequence length="233" mass="26265">MHSDSKNTWKCPGCINKQPKLDNTNTPIRSAKPCSPTSSINNSSPTDQSNITQRRKPSQCLPTNEETTRLTDITSGSLREIIRQEINIALQDTIKGMIKEQFVNSDVLEHFIENSNSVMVRNSNSSTIILGDFNLSGIDWIHSTAGDWCSASTGSSGYLKNIFLNFISFSNLRQYNWIKNFQNKTLDLVLSDNEQIKISNCPDPIRELDKFHPAFEIALQIPVESKKIFYGDC</sequence>
<evidence type="ECO:0008006" key="4">
    <source>
        <dbReference type="Google" id="ProtNLM"/>
    </source>
</evidence>
<organism evidence="2 3">
    <name type="scientific">Spodoptera exigua</name>
    <name type="common">Beet armyworm</name>
    <name type="synonym">Noctua fulgens</name>
    <dbReference type="NCBI Taxonomy" id="7107"/>
    <lineage>
        <taxon>Eukaryota</taxon>
        <taxon>Metazoa</taxon>
        <taxon>Ecdysozoa</taxon>
        <taxon>Arthropoda</taxon>
        <taxon>Hexapoda</taxon>
        <taxon>Insecta</taxon>
        <taxon>Pterygota</taxon>
        <taxon>Neoptera</taxon>
        <taxon>Endopterygota</taxon>
        <taxon>Lepidoptera</taxon>
        <taxon>Glossata</taxon>
        <taxon>Ditrysia</taxon>
        <taxon>Noctuoidea</taxon>
        <taxon>Noctuidae</taxon>
        <taxon>Amphipyrinae</taxon>
        <taxon>Spodoptera</taxon>
    </lineage>
</organism>
<evidence type="ECO:0000313" key="2">
    <source>
        <dbReference type="EMBL" id="KAH9639128.1"/>
    </source>
</evidence>
<dbReference type="EMBL" id="JACEFF010000353">
    <property type="protein sequence ID" value="KAH9639128.1"/>
    <property type="molecule type" value="Genomic_DNA"/>
</dbReference>
<gene>
    <name evidence="2" type="ORF">HF086_018196</name>
</gene>
<proteinExistence type="predicted"/>
<dbReference type="InterPro" id="IPR036691">
    <property type="entry name" value="Endo/exonu/phosph_ase_sf"/>
</dbReference>
<evidence type="ECO:0000256" key="1">
    <source>
        <dbReference type="SAM" id="MobiDB-lite"/>
    </source>
</evidence>
<dbReference type="AlphaFoldDB" id="A0A922MLZ2"/>
<comment type="caution">
    <text evidence="2">The sequence shown here is derived from an EMBL/GenBank/DDBJ whole genome shotgun (WGS) entry which is preliminary data.</text>
</comment>
<feature type="region of interest" description="Disordered" evidence="1">
    <location>
        <begin position="1"/>
        <end position="66"/>
    </location>
</feature>
<feature type="compositionally biased region" description="Low complexity" evidence="1">
    <location>
        <begin position="35"/>
        <end position="46"/>
    </location>
</feature>